<gene>
    <name evidence="1" type="ORF">J113_01820</name>
</gene>
<accession>R4M4L2</accession>
<dbReference type="BioCyc" id="MTUB1310114:G13A2-270-MONOMER"/>
<dbReference type="HOGENOM" id="CLU_3170554_0_0_11"/>
<dbReference type="EMBL" id="CP005386">
    <property type="protein sequence ID" value="AGL25725.1"/>
    <property type="molecule type" value="Genomic_DNA"/>
</dbReference>
<sequence length="47" mass="4897">MSIAYAETADELAALLAAVQAGTWDGPTAAVYRWRYPLSGVAGAGQR</sequence>
<organism evidence="1 2">
    <name type="scientific">Mycobacterium tuberculosis CAS/NITR204</name>
    <dbReference type="NCBI Taxonomy" id="1310114"/>
    <lineage>
        <taxon>Bacteria</taxon>
        <taxon>Bacillati</taxon>
        <taxon>Actinomycetota</taxon>
        <taxon>Actinomycetes</taxon>
        <taxon>Mycobacteriales</taxon>
        <taxon>Mycobacteriaceae</taxon>
        <taxon>Mycobacterium</taxon>
        <taxon>Mycobacterium tuberculosis complex</taxon>
    </lineage>
</organism>
<dbReference type="KEGG" id="mtuc:J113_01820"/>
<dbReference type="PATRIC" id="fig|1310114.3.peg.379"/>
<evidence type="ECO:0000313" key="1">
    <source>
        <dbReference type="EMBL" id="AGL25725.1"/>
    </source>
</evidence>
<protein>
    <submittedName>
        <fullName evidence="1">PPE family protein</fullName>
    </submittedName>
</protein>
<proteinExistence type="predicted"/>
<evidence type="ECO:0000313" key="2">
    <source>
        <dbReference type="Proteomes" id="UP000013548"/>
    </source>
</evidence>
<dbReference type="Proteomes" id="UP000013548">
    <property type="component" value="Chromosome"/>
</dbReference>
<name>R4M4L2_MYCTX</name>
<reference evidence="1 2" key="1">
    <citation type="journal article" date="2013" name="Genome Announc.">
        <title>Whole-Genome Sequences of Four Clinical Isolates of Mycobacterium tuberculosis from Tamil Nadu, South India.</title>
        <authorList>
            <person name="Narayanan S."/>
            <person name="Deshpande U."/>
        </authorList>
    </citation>
    <scope>NUCLEOTIDE SEQUENCE [LARGE SCALE GENOMIC DNA]</scope>
    <source>
        <strain evidence="1 2">CAS/NITR204</strain>
    </source>
</reference>
<dbReference type="AlphaFoldDB" id="R4M4L2"/>